<dbReference type="PANTHER" id="PTHR43300">
    <property type="entry name" value="ACETYLTRANSFERASE"/>
    <property type="match status" value="1"/>
</dbReference>
<gene>
    <name evidence="6" type="ORF">GTP77_20570</name>
</gene>
<keyword evidence="3" id="KW-0677">Repeat</keyword>
<reference evidence="6 7" key="1">
    <citation type="submission" date="2019-12" db="EMBL/GenBank/DDBJ databases">
        <title>Novel species isolated from a subtropical stream in China.</title>
        <authorList>
            <person name="Lu H."/>
        </authorList>
    </citation>
    <scope>NUCLEOTIDE SEQUENCE [LARGE SCALE GENOMIC DNA]</scope>
    <source>
        <strain evidence="6 7">FT127W</strain>
    </source>
</reference>
<dbReference type="NCBIfam" id="TIGR03570">
    <property type="entry name" value="NeuD_NnaD"/>
    <property type="match status" value="1"/>
</dbReference>
<dbReference type="InterPro" id="IPR018357">
    <property type="entry name" value="Hexapep_transf_CS"/>
</dbReference>
<keyword evidence="7" id="KW-1185">Reference proteome</keyword>
<dbReference type="RefSeq" id="WP_161074016.1">
    <property type="nucleotide sequence ID" value="NZ_CP086370.1"/>
</dbReference>
<evidence type="ECO:0008006" key="8">
    <source>
        <dbReference type="Google" id="ProtNLM"/>
    </source>
</evidence>
<evidence type="ECO:0000256" key="4">
    <source>
        <dbReference type="PIRSR" id="PIRSR620019-1"/>
    </source>
</evidence>
<comment type="similarity">
    <text evidence="1">Belongs to the transferase hexapeptide repeat family.</text>
</comment>
<dbReference type="CDD" id="cd03360">
    <property type="entry name" value="LbH_AT_putative"/>
    <property type="match status" value="1"/>
</dbReference>
<accession>A0A7X4HEI8</accession>
<evidence type="ECO:0000256" key="2">
    <source>
        <dbReference type="ARBA" id="ARBA00022679"/>
    </source>
</evidence>
<dbReference type="PANTHER" id="PTHR43300:SF7">
    <property type="entry name" value="UDP-N-ACETYLBACILLOSAMINE N-ACETYLTRANSFERASE"/>
    <property type="match status" value="1"/>
</dbReference>
<evidence type="ECO:0000256" key="1">
    <source>
        <dbReference type="ARBA" id="ARBA00007274"/>
    </source>
</evidence>
<sequence>MESVLIIGTGGLAREFTAWCAARYTVAGYLSNNAEEHAAYRLPGRIFIDQVTPEQAGTRLAFLAIGSPAVKRQMHERLLQAGFSFPSFVHPSSSVAPASQLGDGVIVAPNCTVGPGVVVGRCSYLNFGCGIGHDAVLGDYCQVNPGAQIGGNAALDSAVLVGSNATILQKVRVGADATIASGALVMARVTAGATMMGNPAKRMRAFE</sequence>
<dbReference type="InterPro" id="IPR050179">
    <property type="entry name" value="Trans_hexapeptide_repeat"/>
</dbReference>
<dbReference type="AlphaFoldDB" id="A0A7X4HEI8"/>
<feature type="active site" description="Proton acceptor" evidence="4">
    <location>
        <position position="133"/>
    </location>
</feature>
<dbReference type="Proteomes" id="UP000450676">
    <property type="component" value="Unassembled WGS sequence"/>
</dbReference>
<feature type="binding site" evidence="5">
    <location>
        <position position="66"/>
    </location>
    <ligand>
        <name>substrate</name>
    </ligand>
</feature>
<dbReference type="InterPro" id="IPR020019">
    <property type="entry name" value="AcTrfase_PglD-like"/>
</dbReference>
<evidence type="ECO:0000256" key="5">
    <source>
        <dbReference type="PIRSR" id="PIRSR620019-2"/>
    </source>
</evidence>
<keyword evidence="2" id="KW-0808">Transferase</keyword>
<protein>
    <recommendedName>
        <fullName evidence="8">PglD N-terminal domain-containing protein</fullName>
    </recommendedName>
</protein>
<dbReference type="Gene3D" id="2.160.10.10">
    <property type="entry name" value="Hexapeptide repeat proteins"/>
    <property type="match status" value="1"/>
</dbReference>
<comment type="caution">
    <text evidence="6">The sequence shown here is derived from an EMBL/GenBank/DDBJ whole genome shotgun (WGS) entry which is preliminary data.</text>
</comment>
<dbReference type="EMBL" id="WWCU01000026">
    <property type="protein sequence ID" value="MYN09720.1"/>
    <property type="molecule type" value="Genomic_DNA"/>
</dbReference>
<organism evidence="6 7">
    <name type="scientific">Pseudoduganella aquatica</name>
    <dbReference type="NCBI Taxonomy" id="2660641"/>
    <lineage>
        <taxon>Bacteria</taxon>
        <taxon>Pseudomonadati</taxon>
        <taxon>Pseudomonadota</taxon>
        <taxon>Betaproteobacteria</taxon>
        <taxon>Burkholderiales</taxon>
        <taxon>Oxalobacteraceae</taxon>
        <taxon>Telluria group</taxon>
        <taxon>Pseudoduganella</taxon>
    </lineage>
</organism>
<proteinExistence type="inferred from homology"/>
<evidence type="ECO:0000313" key="7">
    <source>
        <dbReference type="Proteomes" id="UP000450676"/>
    </source>
</evidence>
<dbReference type="SUPFAM" id="SSF51161">
    <property type="entry name" value="Trimeric LpxA-like enzymes"/>
    <property type="match status" value="1"/>
</dbReference>
<dbReference type="Gene3D" id="3.40.50.20">
    <property type="match status" value="1"/>
</dbReference>
<dbReference type="GO" id="GO:0016740">
    <property type="term" value="F:transferase activity"/>
    <property type="evidence" value="ECO:0007669"/>
    <property type="project" value="UniProtKB-KW"/>
</dbReference>
<evidence type="ECO:0000256" key="3">
    <source>
        <dbReference type="ARBA" id="ARBA00022737"/>
    </source>
</evidence>
<dbReference type="PROSITE" id="PS00101">
    <property type="entry name" value="HEXAPEP_TRANSFERASES"/>
    <property type="match status" value="1"/>
</dbReference>
<feature type="site" description="Increases basicity of active site His" evidence="4">
    <location>
        <position position="134"/>
    </location>
</feature>
<name>A0A7X4HEI8_9BURK</name>
<dbReference type="InterPro" id="IPR011004">
    <property type="entry name" value="Trimer_LpxA-like_sf"/>
</dbReference>
<evidence type="ECO:0000313" key="6">
    <source>
        <dbReference type="EMBL" id="MYN09720.1"/>
    </source>
</evidence>